<protein>
    <submittedName>
        <fullName evidence="2">Uncharacterized protein</fullName>
    </submittedName>
</protein>
<name>J0WXE7_AURST</name>
<accession>J0WXE7</accession>
<evidence type="ECO:0000256" key="1">
    <source>
        <dbReference type="SAM" id="Phobius"/>
    </source>
</evidence>
<reference evidence="3" key="1">
    <citation type="journal article" date="2012" name="Science">
        <title>The Paleozoic origin of enzymatic lignin decomposition reconstructed from 31 fungal genomes.</title>
        <authorList>
            <person name="Floudas D."/>
            <person name="Binder M."/>
            <person name="Riley R."/>
            <person name="Barry K."/>
            <person name="Blanchette R.A."/>
            <person name="Henrissat B."/>
            <person name="Martinez A.T."/>
            <person name="Otillar R."/>
            <person name="Spatafora J.W."/>
            <person name="Yadav J.S."/>
            <person name="Aerts A."/>
            <person name="Benoit I."/>
            <person name="Boyd A."/>
            <person name="Carlson A."/>
            <person name="Copeland A."/>
            <person name="Coutinho P.M."/>
            <person name="de Vries R.P."/>
            <person name="Ferreira P."/>
            <person name="Findley K."/>
            <person name="Foster B."/>
            <person name="Gaskell J."/>
            <person name="Glotzer D."/>
            <person name="Gorecki P."/>
            <person name="Heitman J."/>
            <person name="Hesse C."/>
            <person name="Hori C."/>
            <person name="Igarashi K."/>
            <person name="Jurgens J.A."/>
            <person name="Kallen N."/>
            <person name="Kersten P."/>
            <person name="Kohler A."/>
            <person name="Kuees U."/>
            <person name="Kumar T.K.A."/>
            <person name="Kuo A."/>
            <person name="LaButti K."/>
            <person name="Larrondo L.F."/>
            <person name="Lindquist E."/>
            <person name="Ling A."/>
            <person name="Lombard V."/>
            <person name="Lucas S."/>
            <person name="Lundell T."/>
            <person name="Martin R."/>
            <person name="McLaughlin D.J."/>
            <person name="Morgenstern I."/>
            <person name="Morin E."/>
            <person name="Murat C."/>
            <person name="Nagy L.G."/>
            <person name="Nolan M."/>
            <person name="Ohm R.A."/>
            <person name="Patyshakuliyeva A."/>
            <person name="Rokas A."/>
            <person name="Ruiz-Duenas F.J."/>
            <person name="Sabat G."/>
            <person name="Salamov A."/>
            <person name="Samejima M."/>
            <person name="Schmutz J."/>
            <person name="Slot J.C."/>
            <person name="St John F."/>
            <person name="Stenlid J."/>
            <person name="Sun H."/>
            <person name="Sun S."/>
            <person name="Syed K."/>
            <person name="Tsang A."/>
            <person name="Wiebenga A."/>
            <person name="Young D."/>
            <person name="Pisabarro A."/>
            <person name="Eastwood D.C."/>
            <person name="Martin F."/>
            <person name="Cullen D."/>
            <person name="Grigoriev I.V."/>
            <person name="Hibbett D.S."/>
        </authorList>
    </citation>
    <scope>NUCLEOTIDE SEQUENCE [LARGE SCALE GENOMIC DNA]</scope>
    <source>
        <strain evidence="3">TFB10046</strain>
    </source>
</reference>
<keyword evidence="1" id="KW-1133">Transmembrane helix</keyword>
<dbReference type="OrthoDB" id="2796825at2759"/>
<keyword evidence="1" id="KW-0812">Transmembrane</keyword>
<feature type="transmembrane region" description="Helical" evidence="1">
    <location>
        <begin position="226"/>
        <end position="249"/>
    </location>
</feature>
<dbReference type="AlphaFoldDB" id="J0WXE7"/>
<evidence type="ECO:0000313" key="3">
    <source>
        <dbReference type="Proteomes" id="UP000006514"/>
    </source>
</evidence>
<proteinExistence type="predicted"/>
<feature type="transmembrane region" description="Helical" evidence="1">
    <location>
        <begin position="100"/>
        <end position="120"/>
    </location>
</feature>
<dbReference type="InParanoid" id="J0WXE7"/>
<evidence type="ECO:0000313" key="2">
    <source>
        <dbReference type="EMBL" id="EJD41420.1"/>
    </source>
</evidence>
<keyword evidence="3" id="KW-1185">Reference proteome</keyword>
<dbReference type="eggNOG" id="ENOG502SMY3">
    <property type="taxonomic scope" value="Eukaryota"/>
</dbReference>
<feature type="transmembrane region" description="Helical" evidence="1">
    <location>
        <begin position="57"/>
        <end position="80"/>
    </location>
</feature>
<feature type="transmembrane region" description="Helical" evidence="1">
    <location>
        <begin position="20"/>
        <end position="45"/>
    </location>
</feature>
<feature type="transmembrane region" description="Helical" evidence="1">
    <location>
        <begin position="183"/>
        <end position="205"/>
    </location>
</feature>
<sequence length="287" mass="32108">MPSNTLGESPADLYIEHTNFASAIVGSFLYGAQFIIVLIAPHYFLRGKPWREVQWGWLAYTVLLFVGSTLYMAASVKWASQMFIDERNYPGGPVGYYLNAYNTPMIIFGNAAFIYTNFLADGFMARPLILYRTWIIWDRSWWIVCFPIIVYLASTIMSILTVYQLAQPGAQFFSTIGLALTLPYFSLSISLNLLLTVMIVTKLLAMRRRLRTALGTHHARMYTGMPAMLVESAALYAVFSIMFIATYSINNSLFNVCLPIQARAMGAGVLSGGDFSDCDDQGVFRGS</sequence>
<dbReference type="EMBL" id="JH687793">
    <property type="protein sequence ID" value="EJD41420.1"/>
    <property type="molecule type" value="Genomic_DNA"/>
</dbReference>
<feature type="transmembrane region" description="Helical" evidence="1">
    <location>
        <begin position="141"/>
        <end position="163"/>
    </location>
</feature>
<organism evidence="2 3">
    <name type="scientific">Auricularia subglabra (strain TFB-10046 / SS5)</name>
    <name type="common">White-rot fungus</name>
    <name type="synonym">Auricularia delicata (strain TFB10046)</name>
    <dbReference type="NCBI Taxonomy" id="717982"/>
    <lineage>
        <taxon>Eukaryota</taxon>
        <taxon>Fungi</taxon>
        <taxon>Dikarya</taxon>
        <taxon>Basidiomycota</taxon>
        <taxon>Agaricomycotina</taxon>
        <taxon>Agaricomycetes</taxon>
        <taxon>Auriculariales</taxon>
        <taxon>Auriculariaceae</taxon>
        <taxon>Auricularia</taxon>
    </lineage>
</organism>
<gene>
    <name evidence="2" type="ORF">AURDEDRAFT_169584</name>
</gene>
<keyword evidence="1" id="KW-0472">Membrane</keyword>
<dbReference type="KEGG" id="adl:AURDEDRAFT_169584"/>
<dbReference type="Proteomes" id="UP000006514">
    <property type="component" value="Unassembled WGS sequence"/>
</dbReference>